<accession>A0AA97I343</accession>
<proteinExistence type="predicted"/>
<dbReference type="Gene3D" id="3.40.50.300">
    <property type="entry name" value="P-loop containing nucleotide triphosphate hydrolases"/>
    <property type="match status" value="1"/>
</dbReference>
<dbReference type="RefSeq" id="WP_317135701.1">
    <property type="nucleotide sequence ID" value="NZ_CP043875.1"/>
</dbReference>
<sequence>MVIKEWYDYWNLREDPFTLSPLDFKGSISYELFIDTDNIKKIETDISSIVNGELKKKLIILGGRGIGKSTSLNYYYHQIATRVSKSYSDISLKKYQYILPLLITFNNPTIFQNISTFTQGFILEFLDSLSTALIDSELNPNITGTGYIVNYIKKLKDNNEISPNNLKDIIDLVNQHFQKTIIFIDNLDKIKDDEIILNWLNYSQGLFENIFWQENVATIICGGAQVTWLYTSDSDDFSWFFDKPIVMDPWNSQDIKALITKRLSYMSKNSKSYSINDYFEDEALNLIITGCLGCPRKCQDVARRFLIYGAEKECKPISHKFYIDNKNYFEKFMTRDPEEYLCHFTNWFLLSTKMQKSHRTALKNVTTLLKKNKIKAKSLVDDLFILYNTDNFESVSNPTDLQIGNIVQYNKIDNTYILDIKVYNLLKDIHEHNFNDQNLTEQFLLNVGI</sequence>
<name>A0AA97I343_9EURY</name>
<dbReference type="GeneID" id="85229705"/>
<dbReference type="InterPro" id="IPR027417">
    <property type="entry name" value="P-loop_NTPase"/>
</dbReference>
<evidence type="ECO:0000313" key="2">
    <source>
        <dbReference type="Proteomes" id="UP001301797"/>
    </source>
</evidence>
<organism evidence="1 2">
    <name type="scientific">Methanochimaera problematica</name>
    <dbReference type="NCBI Taxonomy" id="2609417"/>
    <lineage>
        <taxon>Archaea</taxon>
        <taxon>Methanobacteriati</taxon>
        <taxon>Methanobacteriota</taxon>
        <taxon>Stenosarchaea group</taxon>
        <taxon>Methanomicrobia</taxon>
        <taxon>Methanomicrobiales</taxon>
        <taxon>Methanomicrobiaceae</taxon>
        <taxon>Methanochimaera</taxon>
    </lineage>
</organism>
<evidence type="ECO:0000313" key="1">
    <source>
        <dbReference type="EMBL" id="WOF16288.1"/>
    </source>
</evidence>
<dbReference type="AlphaFoldDB" id="A0AA97I343"/>
<gene>
    <name evidence="1" type="ORF">F1737_05955</name>
</gene>
<dbReference type="SUPFAM" id="SSF52540">
    <property type="entry name" value="P-loop containing nucleoside triphosphate hydrolases"/>
    <property type="match status" value="1"/>
</dbReference>
<keyword evidence="2" id="KW-1185">Reference proteome</keyword>
<reference evidence="1 2" key="1">
    <citation type="submission" date="2019-09" db="EMBL/GenBank/DDBJ databases">
        <title>The complete genome of Methanoplanus sp. FWC-SCC4.</title>
        <authorList>
            <person name="Chen S.-C."/>
            <person name="Zhou Y.-Z."/>
            <person name="Lai M.-C."/>
        </authorList>
    </citation>
    <scope>NUCLEOTIDE SEQUENCE [LARGE SCALE GENOMIC DNA]</scope>
    <source>
        <strain evidence="1 2">FWC-SCC4</strain>
    </source>
</reference>
<dbReference type="KEGG" id="mefw:F1737_05955"/>
<dbReference type="EMBL" id="CP043875">
    <property type="protein sequence ID" value="WOF16288.1"/>
    <property type="molecule type" value="Genomic_DNA"/>
</dbReference>
<protein>
    <submittedName>
        <fullName evidence="1">Uncharacterized protein</fullName>
    </submittedName>
</protein>
<dbReference type="Proteomes" id="UP001301797">
    <property type="component" value="Chromosome"/>
</dbReference>